<comment type="caution">
    <text evidence="4">The sequence shown here is derived from an EMBL/GenBank/DDBJ whole genome shotgun (WGS) entry which is preliminary data.</text>
</comment>
<dbReference type="EMBL" id="WITJ01000026">
    <property type="protein sequence ID" value="MQW40640.1"/>
    <property type="molecule type" value="Genomic_DNA"/>
</dbReference>
<name>A0A7X1ZA18_9LACT</name>
<evidence type="ECO:0000256" key="2">
    <source>
        <dbReference type="SAM" id="Phobius"/>
    </source>
</evidence>
<reference evidence="4 5" key="1">
    <citation type="submission" date="2019-10" db="EMBL/GenBank/DDBJ databases">
        <authorList>
            <person name="Dong K."/>
        </authorList>
    </citation>
    <scope>NUCLEOTIDE SEQUENCE [LARGE SCALE GENOMIC DNA]</scope>
    <source>
        <strain evidence="4 5">DSM 28960</strain>
    </source>
</reference>
<feature type="transmembrane region" description="Helical" evidence="2">
    <location>
        <begin position="714"/>
        <end position="734"/>
    </location>
</feature>
<feature type="transmembrane region" description="Helical" evidence="2">
    <location>
        <begin position="482"/>
        <end position="501"/>
    </location>
</feature>
<evidence type="ECO:0000259" key="3">
    <source>
        <dbReference type="Pfam" id="PF20155"/>
    </source>
</evidence>
<keyword evidence="2" id="KW-0812">Transmembrane</keyword>
<evidence type="ECO:0000256" key="1">
    <source>
        <dbReference type="SAM" id="Coils"/>
    </source>
</evidence>
<feature type="transmembrane region" description="Helical" evidence="2">
    <location>
        <begin position="521"/>
        <end position="538"/>
    </location>
</feature>
<dbReference type="AlphaFoldDB" id="A0A7X1ZA18"/>
<dbReference type="RefSeq" id="WP_153497256.1">
    <property type="nucleotide sequence ID" value="NZ_CBCRWP010000028.1"/>
</dbReference>
<dbReference type="CDD" id="cd06174">
    <property type="entry name" value="MFS"/>
    <property type="match status" value="1"/>
</dbReference>
<organism evidence="4 5">
    <name type="scientific">Lactococcus hircilactis</name>
    <dbReference type="NCBI Taxonomy" id="1494462"/>
    <lineage>
        <taxon>Bacteria</taxon>
        <taxon>Bacillati</taxon>
        <taxon>Bacillota</taxon>
        <taxon>Bacilli</taxon>
        <taxon>Lactobacillales</taxon>
        <taxon>Streptococcaceae</taxon>
        <taxon>Lactococcus</taxon>
    </lineage>
</organism>
<dbReference type="InterPro" id="IPR013491">
    <property type="entry name" value="Tape_meas_N"/>
</dbReference>
<feature type="coiled-coil region" evidence="1">
    <location>
        <begin position="50"/>
        <end position="84"/>
    </location>
</feature>
<feature type="domain" description="Tape measure protein N-terminal" evidence="3">
    <location>
        <begin position="178"/>
        <end position="357"/>
    </location>
</feature>
<dbReference type="OrthoDB" id="28713at2"/>
<dbReference type="PANTHER" id="PTHR37813">
    <property type="entry name" value="FELS-2 PROPHAGE PROTEIN"/>
    <property type="match status" value="1"/>
</dbReference>
<dbReference type="Pfam" id="PF20155">
    <property type="entry name" value="TMP_3"/>
    <property type="match status" value="1"/>
</dbReference>
<accession>A0A7X1ZA18</accession>
<feature type="transmembrane region" description="Helical" evidence="2">
    <location>
        <begin position="601"/>
        <end position="628"/>
    </location>
</feature>
<proteinExistence type="predicted"/>
<feature type="transmembrane region" description="Helical" evidence="2">
    <location>
        <begin position="405"/>
        <end position="435"/>
    </location>
</feature>
<feature type="transmembrane region" description="Helical" evidence="2">
    <location>
        <begin position="545"/>
        <end position="563"/>
    </location>
</feature>
<sequence>MASNAKFQIDIYGNTVQFENSLKGIDSAMASLKGEATELRKQLKFDPSNVQNMTKLQNNYKQQLEQTRNKAESLKKELSTLDKSTPDGQKKFIQLSKSLQDSELKANYLEKDIKQLDSSIASGNFKVNIKTDDAESNISKVKSGFNGLKEIAVGAMREIGSSIINAIGNKFGDWIGGALDTQRSMIALKNTMRFKGNQDEFDGLSKRMSKLATDTNANTKDALGMATTFIGLGDSAKIAGDKTDALIRANQNFGGSSQSLAGVSMAYQQMSASQKVSAENINQMSDNNTALGASLKDTVMQMNPSLKQYGSFSDAVSKGKVSIQMLDDAMAKMAKGSGGGESNIGDSFDSLNETIEKSLLPALREIQPVITNILNDIIKSIPSIASMLGNVYKWIKKNWDWLSKILIVVGSLIAIWTIFSGVMSIVSTVMFTFGISMGVAFGWLTVIVLAIAAVVAIGILIAKNWKTIGQLAVSIWGGIKNFFAGLGTWFGQLWTGIMNVFKSVWQGMKNVITTIWNGIKAYFSTLIAFYTGIFNAILNVIKIAFSFVAGIASQAFNAIVQFFTPLGNVFKAIFDLVVAVFRLGWELILALGRGAWMGIQAVWNGLVGFFQPIFQAVANVVNGVFNAIRGYAQGAWNFIVSVFSVVAGWFSGIFNSVRNIVSGVFNAFAGFARSAWSGITGIFSAVGSWFSGAFNSIRGVVSGVFNAFGSIARSGYNAITGVFSGIGSFFSGIFNGVKDIVDKVLGGIADTINGITKTIGGITDKVKGLFKGSATVNVAREFADLKSRGLVQNSSSSSTANYKNTFNIQAGNQDTTALARAIKREFDLGRA</sequence>
<feature type="transmembrane region" description="Helical" evidence="2">
    <location>
        <begin position="675"/>
        <end position="694"/>
    </location>
</feature>
<gene>
    <name evidence="4" type="ORF">GHI93_12015</name>
</gene>
<evidence type="ECO:0000313" key="4">
    <source>
        <dbReference type="EMBL" id="MQW40640.1"/>
    </source>
</evidence>
<evidence type="ECO:0000313" key="5">
    <source>
        <dbReference type="Proteomes" id="UP000439550"/>
    </source>
</evidence>
<dbReference type="Proteomes" id="UP000439550">
    <property type="component" value="Unassembled WGS sequence"/>
</dbReference>
<keyword evidence="2" id="KW-0472">Membrane</keyword>
<dbReference type="Gene3D" id="1.10.287.1490">
    <property type="match status" value="1"/>
</dbReference>
<protein>
    <submittedName>
        <fullName evidence="4">Tape measure protein</fullName>
    </submittedName>
</protein>
<keyword evidence="5" id="KW-1185">Reference proteome</keyword>
<feature type="transmembrane region" description="Helical" evidence="2">
    <location>
        <begin position="634"/>
        <end position="654"/>
    </location>
</feature>
<feature type="transmembrane region" description="Helical" evidence="2">
    <location>
        <begin position="441"/>
        <end position="462"/>
    </location>
</feature>
<keyword evidence="2" id="KW-1133">Transmembrane helix</keyword>
<keyword evidence="1" id="KW-0175">Coiled coil</keyword>
<dbReference type="PANTHER" id="PTHR37813:SF1">
    <property type="entry name" value="FELS-2 PROPHAGE PROTEIN"/>
    <property type="match status" value="1"/>
</dbReference>
<dbReference type="NCBIfam" id="TIGR02675">
    <property type="entry name" value="tape_meas_nterm"/>
    <property type="match status" value="1"/>
</dbReference>